<dbReference type="Proteomes" id="UP000020681">
    <property type="component" value="Unassembled WGS sequence"/>
</dbReference>
<evidence type="ECO:0000313" key="1">
    <source>
        <dbReference type="EMBL" id="EUA92855.1"/>
    </source>
</evidence>
<accession>A0ABN0R756</accession>
<comment type="caution">
    <text evidence="1">The sequence shown here is derived from an EMBL/GenBank/DDBJ whole genome shotgun (WGS) entry which is preliminary data.</text>
</comment>
<keyword evidence="2" id="KW-1185">Reference proteome</keyword>
<evidence type="ECO:0000313" key="2">
    <source>
        <dbReference type="Proteomes" id="UP000020681"/>
    </source>
</evidence>
<name>A0ABN0R756_MYCUL</name>
<gene>
    <name evidence="1" type="ORF">I551_0676</name>
</gene>
<protein>
    <submittedName>
        <fullName evidence="1">Uncharacterized protein</fullName>
    </submittedName>
</protein>
<organism evidence="1 2">
    <name type="scientific">Mycobacterium ulcerans str. Harvey</name>
    <dbReference type="NCBI Taxonomy" id="1299332"/>
    <lineage>
        <taxon>Bacteria</taxon>
        <taxon>Bacillati</taxon>
        <taxon>Actinomycetota</taxon>
        <taxon>Actinomycetes</taxon>
        <taxon>Mycobacteriales</taxon>
        <taxon>Mycobacteriaceae</taxon>
        <taxon>Mycobacterium</taxon>
        <taxon>Mycobacterium ulcerans group</taxon>
    </lineage>
</organism>
<dbReference type="EMBL" id="JAOL01000071">
    <property type="protein sequence ID" value="EUA92855.1"/>
    <property type="molecule type" value="Genomic_DNA"/>
</dbReference>
<reference evidence="1 2" key="1">
    <citation type="submission" date="2014-01" db="EMBL/GenBank/DDBJ databases">
        <authorList>
            <person name="Dobos K."/>
            <person name="Lenaerts A."/>
            <person name="Ordway D."/>
            <person name="DeGroote M.A."/>
            <person name="Parker T."/>
            <person name="Sizemore C."/>
            <person name="Tallon L.J."/>
            <person name="Sadzewicz L.K."/>
            <person name="Sengamalay N."/>
            <person name="Fraser C.M."/>
            <person name="Hine E."/>
            <person name="Shefchek K.A."/>
            <person name="Das S.P."/>
            <person name="Tettelin H."/>
        </authorList>
    </citation>
    <scope>NUCLEOTIDE SEQUENCE [LARGE SCALE GENOMIC DNA]</scope>
    <source>
        <strain evidence="1 2">Harvey</strain>
    </source>
</reference>
<sequence>MTFRQLDQTARGRLCDISDGVVEPQEGLALLAATRIMMATAGAAR</sequence>
<proteinExistence type="predicted"/>